<dbReference type="AlphaFoldDB" id="A0A517MIW5"/>
<name>A0A517MIW5_9BACT</name>
<evidence type="ECO:0008006" key="3">
    <source>
        <dbReference type="Google" id="ProtNLM"/>
    </source>
</evidence>
<reference evidence="1 2" key="1">
    <citation type="submission" date="2019-02" db="EMBL/GenBank/DDBJ databases">
        <title>Deep-cultivation of Planctomycetes and their phenomic and genomic characterization uncovers novel biology.</title>
        <authorList>
            <person name="Wiegand S."/>
            <person name="Jogler M."/>
            <person name="Boedeker C."/>
            <person name="Pinto D."/>
            <person name="Vollmers J."/>
            <person name="Rivas-Marin E."/>
            <person name="Kohn T."/>
            <person name="Peeters S.H."/>
            <person name="Heuer A."/>
            <person name="Rast P."/>
            <person name="Oberbeckmann S."/>
            <person name="Bunk B."/>
            <person name="Jeske O."/>
            <person name="Meyerdierks A."/>
            <person name="Storesund J.E."/>
            <person name="Kallscheuer N."/>
            <person name="Luecker S."/>
            <person name="Lage O.M."/>
            <person name="Pohl T."/>
            <person name="Merkel B.J."/>
            <person name="Hornburger P."/>
            <person name="Mueller R.-W."/>
            <person name="Bruemmer F."/>
            <person name="Labrenz M."/>
            <person name="Spormann A.M."/>
            <person name="Op den Camp H."/>
            <person name="Overmann J."/>
            <person name="Amann R."/>
            <person name="Jetten M.S.M."/>
            <person name="Mascher T."/>
            <person name="Medema M.H."/>
            <person name="Devos D.P."/>
            <person name="Kaster A.-K."/>
            <person name="Ovreas L."/>
            <person name="Rohde M."/>
            <person name="Galperin M.Y."/>
            <person name="Jogler C."/>
        </authorList>
    </citation>
    <scope>NUCLEOTIDE SEQUENCE [LARGE SCALE GENOMIC DNA]</scope>
    <source>
        <strain evidence="1 2">FF011L</strain>
    </source>
</reference>
<sequence length="149" mass="17056">MNQPNTIYDVLGMLADYHQQRAERYERLCKASVDPKADILLKHLVELETDSMNVVRDEMQRLPPEHSTYLLSGPRLSSEALHAVECNCKDESSFQEALSCALVSDQRLDELLDRIEDSTAAPSVIELAKRLREVEHMKGRQIAKFTRED</sequence>
<evidence type="ECO:0000313" key="2">
    <source>
        <dbReference type="Proteomes" id="UP000320672"/>
    </source>
</evidence>
<keyword evidence="2" id="KW-1185">Reference proteome</keyword>
<protein>
    <recommendedName>
        <fullName evidence="3">DUF2383 domain-containing protein</fullName>
    </recommendedName>
</protein>
<dbReference type="RefSeq" id="WP_246109472.1">
    <property type="nucleotide sequence ID" value="NZ_CP036262.1"/>
</dbReference>
<proteinExistence type="predicted"/>
<evidence type="ECO:0000313" key="1">
    <source>
        <dbReference type="EMBL" id="QDS94832.1"/>
    </source>
</evidence>
<dbReference type="KEGG" id="rml:FF011L_36140"/>
<gene>
    <name evidence="1" type="ORF">FF011L_36140</name>
</gene>
<dbReference type="Proteomes" id="UP000320672">
    <property type="component" value="Chromosome"/>
</dbReference>
<dbReference type="EMBL" id="CP036262">
    <property type="protein sequence ID" value="QDS94832.1"/>
    <property type="molecule type" value="Genomic_DNA"/>
</dbReference>
<accession>A0A517MIW5</accession>
<organism evidence="1 2">
    <name type="scientific">Roseimaritima multifibrata</name>
    <dbReference type="NCBI Taxonomy" id="1930274"/>
    <lineage>
        <taxon>Bacteria</taxon>
        <taxon>Pseudomonadati</taxon>
        <taxon>Planctomycetota</taxon>
        <taxon>Planctomycetia</taxon>
        <taxon>Pirellulales</taxon>
        <taxon>Pirellulaceae</taxon>
        <taxon>Roseimaritima</taxon>
    </lineage>
</organism>